<evidence type="ECO:0000313" key="3">
    <source>
        <dbReference type="Proteomes" id="UP001501218"/>
    </source>
</evidence>
<dbReference type="Proteomes" id="UP001501218">
    <property type="component" value="Unassembled WGS sequence"/>
</dbReference>
<name>A0ABN3FPZ8_9PSEU</name>
<comment type="caution">
    <text evidence="2">The sequence shown here is derived from an EMBL/GenBank/DDBJ whole genome shotgun (WGS) entry which is preliminary data.</text>
</comment>
<dbReference type="InterPro" id="IPR007569">
    <property type="entry name" value="DUF559"/>
</dbReference>
<keyword evidence="3" id="KW-1185">Reference proteome</keyword>
<accession>A0ABN3FPZ8</accession>
<organism evidence="2 3">
    <name type="scientific">Saccharopolyspora halophila</name>
    <dbReference type="NCBI Taxonomy" id="405551"/>
    <lineage>
        <taxon>Bacteria</taxon>
        <taxon>Bacillati</taxon>
        <taxon>Actinomycetota</taxon>
        <taxon>Actinomycetes</taxon>
        <taxon>Pseudonocardiales</taxon>
        <taxon>Pseudonocardiaceae</taxon>
        <taxon>Saccharopolyspora</taxon>
    </lineage>
</organism>
<reference evidence="2 3" key="1">
    <citation type="journal article" date="2019" name="Int. J. Syst. Evol. Microbiol.">
        <title>The Global Catalogue of Microorganisms (GCM) 10K type strain sequencing project: providing services to taxonomists for standard genome sequencing and annotation.</title>
        <authorList>
            <consortium name="The Broad Institute Genomics Platform"/>
            <consortium name="The Broad Institute Genome Sequencing Center for Infectious Disease"/>
            <person name="Wu L."/>
            <person name="Ma J."/>
        </authorList>
    </citation>
    <scope>NUCLEOTIDE SEQUENCE [LARGE SCALE GENOMIC DNA]</scope>
    <source>
        <strain evidence="2 3">JCM 16221</strain>
    </source>
</reference>
<dbReference type="SUPFAM" id="SSF52980">
    <property type="entry name" value="Restriction endonuclease-like"/>
    <property type="match status" value="1"/>
</dbReference>
<sequence length="297" mass="33149">MRSLRCVAAINSLGRGAIDGLFTRRETLQDGFTDNDLRRAACHRVVQGVYRTDQTPLTHELRCHAAAMVLPGDAVITGRSAATLHGVPLALPGDPVEVLVAGCKRTYGVRTWNVRKYPFEQVPWMGVQLATPERTALDLLARHPLERGIAYVDALLHAELITAEAFGRFLSGRHDHGIRQVRRGFELLDGRAESIPESVLRVRFARGGLHPVPQLEIPGEFGSALRADLGFEEAKVAVEYEGAWHADREQFQRDERRRAWLRANGWQVVVVTAEDLADPGRCTRLIDEVARSVRERT</sequence>
<dbReference type="InterPro" id="IPR011335">
    <property type="entry name" value="Restrct_endonuc-II-like"/>
</dbReference>
<feature type="domain" description="DUF559" evidence="1">
    <location>
        <begin position="229"/>
        <end position="282"/>
    </location>
</feature>
<protein>
    <recommendedName>
        <fullName evidence="1">DUF559 domain-containing protein</fullName>
    </recommendedName>
</protein>
<dbReference type="EMBL" id="BAAARA010000002">
    <property type="protein sequence ID" value="GAA2334710.1"/>
    <property type="molecule type" value="Genomic_DNA"/>
</dbReference>
<evidence type="ECO:0000259" key="1">
    <source>
        <dbReference type="Pfam" id="PF04480"/>
    </source>
</evidence>
<proteinExistence type="predicted"/>
<dbReference type="Pfam" id="PF04480">
    <property type="entry name" value="DUF559"/>
    <property type="match status" value="1"/>
</dbReference>
<gene>
    <name evidence="2" type="ORF">GCM10009854_08100</name>
</gene>
<evidence type="ECO:0000313" key="2">
    <source>
        <dbReference type="EMBL" id="GAA2334710.1"/>
    </source>
</evidence>
<dbReference type="Gene3D" id="3.40.960.10">
    <property type="entry name" value="VSR Endonuclease"/>
    <property type="match status" value="1"/>
</dbReference>